<reference evidence="2" key="1">
    <citation type="submission" date="2015-04" db="EMBL/GenBank/DDBJ databases">
        <title>The genome sequence of the plant pathogenic Rhizarian Plasmodiophora brassicae reveals insights in its biotrophic life cycle and the origin of chitin synthesis.</title>
        <authorList>
            <person name="Schwelm A."/>
            <person name="Fogelqvist J."/>
            <person name="Knaust A."/>
            <person name="Julke S."/>
            <person name="Lilja T."/>
            <person name="Dhandapani V."/>
            <person name="Bonilla-Rosso G."/>
            <person name="Karlsson M."/>
            <person name="Shevchenko A."/>
            <person name="Choi S.R."/>
            <person name="Kim H.G."/>
            <person name="Park J.Y."/>
            <person name="Lim Y.P."/>
            <person name="Ludwig-Muller J."/>
            <person name="Dixelius C."/>
        </authorList>
    </citation>
    <scope>NUCLEOTIDE SEQUENCE</scope>
    <source>
        <tissue evidence="2">Potato root galls</tissue>
    </source>
</reference>
<feature type="domain" description="Peptidase A1" evidence="1">
    <location>
        <begin position="56"/>
        <end position="108"/>
    </location>
</feature>
<evidence type="ECO:0000313" key="2">
    <source>
        <dbReference type="EMBL" id="CRZ11335.1"/>
    </source>
</evidence>
<dbReference type="EMBL" id="HACM01010893">
    <property type="protein sequence ID" value="CRZ11335.1"/>
    <property type="molecule type" value="Transcribed_RNA"/>
</dbReference>
<proteinExistence type="predicted"/>
<name>A0A0H5RAY1_9EUKA</name>
<dbReference type="AlphaFoldDB" id="A0A0H5RAY1"/>
<dbReference type="PROSITE" id="PS51767">
    <property type="entry name" value="PEPTIDASE_A1"/>
    <property type="match status" value="1"/>
</dbReference>
<sequence>MVWRRFNEVPIGPKAMMLWRASFPQTTVCIVAIAASALIVAEITIVPLHSKSNLQFYGDIAVGTPPHPVSVLFDTGRDPLSLSKKQPYSFIASNFQKFHSKTVSPKSL</sequence>
<dbReference type="SUPFAM" id="SSF50630">
    <property type="entry name" value="Acid proteases"/>
    <property type="match status" value="1"/>
</dbReference>
<accession>A0A0H5RAY1</accession>
<evidence type="ECO:0000259" key="1">
    <source>
        <dbReference type="PROSITE" id="PS51767"/>
    </source>
</evidence>
<protein>
    <recommendedName>
        <fullName evidence="1">Peptidase A1 domain-containing protein</fullName>
    </recommendedName>
</protein>
<organism evidence="2">
    <name type="scientific">Spongospora subterranea</name>
    <dbReference type="NCBI Taxonomy" id="70186"/>
    <lineage>
        <taxon>Eukaryota</taxon>
        <taxon>Sar</taxon>
        <taxon>Rhizaria</taxon>
        <taxon>Endomyxa</taxon>
        <taxon>Phytomyxea</taxon>
        <taxon>Plasmodiophorida</taxon>
        <taxon>Plasmodiophoridae</taxon>
        <taxon>Spongospora</taxon>
    </lineage>
</organism>
<dbReference type="Gene3D" id="2.40.70.10">
    <property type="entry name" value="Acid Proteases"/>
    <property type="match status" value="1"/>
</dbReference>
<dbReference type="InterPro" id="IPR021109">
    <property type="entry name" value="Peptidase_aspartic_dom_sf"/>
</dbReference>
<dbReference type="InterPro" id="IPR033121">
    <property type="entry name" value="PEPTIDASE_A1"/>
</dbReference>